<keyword evidence="1" id="KW-1133">Transmembrane helix</keyword>
<evidence type="ECO:0000313" key="3">
    <source>
        <dbReference type="EMBL" id="WAZ26038.1"/>
    </source>
</evidence>
<feature type="transmembrane region" description="Helical" evidence="1">
    <location>
        <begin position="117"/>
        <end position="136"/>
    </location>
</feature>
<dbReference type="InterPro" id="IPR025565">
    <property type="entry name" value="DUF4328"/>
</dbReference>
<feature type="transmembrane region" description="Helical" evidence="1">
    <location>
        <begin position="196"/>
        <end position="216"/>
    </location>
</feature>
<evidence type="ECO:0000313" key="4">
    <source>
        <dbReference type="Proteomes" id="UP001164439"/>
    </source>
</evidence>
<organism evidence="3 4">
    <name type="scientific">Streptomyces cinnabarinus</name>
    <dbReference type="NCBI Taxonomy" id="67287"/>
    <lineage>
        <taxon>Bacteria</taxon>
        <taxon>Bacillati</taxon>
        <taxon>Actinomycetota</taxon>
        <taxon>Actinomycetes</taxon>
        <taxon>Kitasatosporales</taxon>
        <taxon>Streptomycetaceae</taxon>
        <taxon>Streptomyces</taxon>
    </lineage>
</organism>
<dbReference type="EMBL" id="CP114413">
    <property type="protein sequence ID" value="WAZ26038.1"/>
    <property type="molecule type" value="Genomic_DNA"/>
</dbReference>
<reference evidence="3" key="1">
    <citation type="submission" date="2022-12" db="EMBL/GenBank/DDBJ databases">
        <authorList>
            <person name="Ruckert C."/>
            <person name="Busche T."/>
            <person name="Kalinowski J."/>
            <person name="Wittmann C."/>
        </authorList>
    </citation>
    <scope>NUCLEOTIDE SEQUENCE</scope>
    <source>
        <strain evidence="3">DSM 40467</strain>
    </source>
</reference>
<keyword evidence="1" id="KW-0812">Transmembrane</keyword>
<dbReference type="RefSeq" id="WP_269663522.1">
    <property type="nucleotide sequence ID" value="NZ_CP114413.1"/>
</dbReference>
<sequence length="235" mass="25875">MSELKNPRPYAVLPTGVPGAARWMVVVVSALLGVAALSGAYAVLAGVRVYSVIEGDSGFLTARQGELHNALSMWESAGRFQVGAYLACAAMFLVWFFRMRRNLGLLAPDRFHNGPGWAIGSWFIPVAALWLPYRIALDLWGAASPLPVDGQPYRAPVWPVNLWWGLFASNVLFSRWCAWKADRADNLEELRDAVGQYMICDSLEIAAAGAAVFFVVRLTAMQERKTLEGPYRPAL</sequence>
<dbReference type="Pfam" id="PF14219">
    <property type="entry name" value="DUF4328"/>
    <property type="match status" value="1"/>
</dbReference>
<protein>
    <submittedName>
        <fullName evidence="3">DUF4328 domain-containing protein</fullName>
    </submittedName>
</protein>
<feature type="transmembrane region" description="Helical" evidence="1">
    <location>
        <begin position="20"/>
        <end position="44"/>
    </location>
</feature>
<feature type="transmembrane region" description="Helical" evidence="1">
    <location>
        <begin position="80"/>
        <end position="97"/>
    </location>
</feature>
<dbReference type="Proteomes" id="UP001164439">
    <property type="component" value="Chromosome"/>
</dbReference>
<name>A0ABY7KN68_9ACTN</name>
<evidence type="ECO:0000256" key="1">
    <source>
        <dbReference type="SAM" id="Phobius"/>
    </source>
</evidence>
<feature type="domain" description="DUF4328" evidence="2">
    <location>
        <begin position="73"/>
        <end position="219"/>
    </location>
</feature>
<evidence type="ECO:0000259" key="2">
    <source>
        <dbReference type="Pfam" id="PF14219"/>
    </source>
</evidence>
<accession>A0ABY7KN68</accession>
<gene>
    <name evidence="3" type="ORF">STRCI_007580</name>
</gene>
<feature type="transmembrane region" description="Helical" evidence="1">
    <location>
        <begin position="157"/>
        <end position="176"/>
    </location>
</feature>
<keyword evidence="1" id="KW-0472">Membrane</keyword>
<keyword evidence="4" id="KW-1185">Reference proteome</keyword>
<proteinExistence type="predicted"/>